<sequence length="120" mass="13523">MKKTNQSKIRQIIFPLLLVLSLVSTIFAPSERVCADELSPKVAVVTCLQILDHENHTFSFMYASAKSEEPTSPKTEPIMPETGETQNILYLMLSWLSVAAVSFLSWFKLGKIMLKDDEQS</sequence>
<dbReference type="RefSeq" id="WP_180745531.1">
    <property type="nucleotide sequence ID" value="NZ_CBCRWQ010000002.1"/>
</dbReference>
<evidence type="ECO:0000313" key="3">
    <source>
        <dbReference type="Proteomes" id="UP000530186"/>
    </source>
</evidence>
<dbReference type="GeneID" id="303194015"/>
<accession>A0A7V8MZ02</accession>
<dbReference type="EMBL" id="JACBNY010000001">
    <property type="protein sequence ID" value="MBA0015670.1"/>
    <property type="molecule type" value="Genomic_DNA"/>
</dbReference>
<gene>
    <name evidence="2" type="ORF">HZR21_00650</name>
</gene>
<proteinExistence type="predicted"/>
<dbReference type="AlphaFoldDB" id="A0A7V8MZ02"/>
<reference evidence="2 3" key="1">
    <citation type="submission" date="2020-07" db="EMBL/GenBank/DDBJ databases">
        <authorList>
            <person name="Hilgarth M."/>
            <person name="Werum V."/>
            <person name="Vogel R.F."/>
        </authorList>
    </citation>
    <scope>NUCLEOTIDE SEQUENCE [LARGE SCALE GENOMIC DNA]</scope>
    <source>
        <strain evidence="2 3">DSM 28961</strain>
    </source>
</reference>
<keyword evidence="1" id="KW-0812">Transmembrane</keyword>
<feature type="transmembrane region" description="Helical" evidence="1">
    <location>
        <begin position="88"/>
        <end position="107"/>
    </location>
</feature>
<evidence type="ECO:0008006" key="4">
    <source>
        <dbReference type="Google" id="ProtNLM"/>
    </source>
</evidence>
<keyword evidence="1" id="KW-0472">Membrane</keyword>
<dbReference type="Proteomes" id="UP000530186">
    <property type="component" value="Unassembled WGS sequence"/>
</dbReference>
<organism evidence="2 3">
    <name type="scientific">Pseudolactococcus laudensis</name>
    <dbReference type="NCBI Taxonomy" id="1494461"/>
    <lineage>
        <taxon>Bacteria</taxon>
        <taxon>Bacillati</taxon>
        <taxon>Bacillota</taxon>
        <taxon>Bacilli</taxon>
        <taxon>Lactobacillales</taxon>
        <taxon>Streptococcaceae</taxon>
        <taxon>Pseudolactococcus</taxon>
    </lineage>
</organism>
<keyword evidence="1" id="KW-1133">Transmembrane helix</keyword>
<evidence type="ECO:0000256" key="1">
    <source>
        <dbReference type="SAM" id="Phobius"/>
    </source>
</evidence>
<keyword evidence="3" id="KW-1185">Reference proteome</keyword>
<comment type="caution">
    <text evidence="2">The sequence shown here is derived from an EMBL/GenBank/DDBJ whole genome shotgun (WGS) entry which is preliminary data.</text>
</comment>
<name>A0A7V8MZ02_9LACT</name>
<evidence type="ECO:0000313" key="2">
    <source>
        <dbReference type="EMBL" id="MBA0015670.1"/>
    </source>
</evidence>
<protein>
    <recommendedName>
        <fullName evidence="4">LPXTG cell wall anchor domain-containing protein</fullName>
    </recommendedName>
</protein>